<evidence type="ECO:0000313" key="5">
    <source>
        <dbReference type="EMBL" id="MDR6511242.1"/>
    </source>
</evidence>
<dbReference type="PANTHER" id="PTHR34219:SF3">
    <property type="entry name" value="BLL7967 PROTEIN"/>
    <property type="match status" value="1"/>
</dbReference>
<dbReference type="Proteomes" id="UP001184150">
    <property type="component" value="Unassembled WGS sequence"/>
</dbReference>
<evidence type="ECO:0000256" key="4">
    <source>
        <dbReference type="SAM" id="Phobius"/>
    </source>
</evidence>
<organism evidence="5 6">
    <name type="scientific">Novosphingobium capsulatum</name>
    <dbReference type="NCBI Taxonomy" id="13688"/>
    <lineage>
        <taxon>Bacteria</taxon>
        <taxon>Pseudomonadati</taxon>
        <taxon>Pseudomonadota</taxon>
        <taxon>Alphaproteobacteria</taxon>
        <taxon>Sphingomonadales</taxon>
        <taxon>Sphingomonadaceae</taxon>
        <taxon>Novosphingobium</taxon>
    </lineage>
</organism>
<keyword evidence="6" id="KW-1185">Reference proteome</keyword>
<evidence type="ECO:0000256" key="3">
    <source>
        <dbReference type="ARBA" id="ARBA00023237"/>
    </source>
</evidence>
<dbReference type="SUPFAM" id="SSF56935">
    <property type="entry name" value="Porins"/>
    <property type="match status" value="1"/>
</dbReference>
<keyword evidence="4" id="KW-0812">Transmembrane</keyword>
<feature type="transmembrane region" description="Helical" evidence="4">
    <location>
        <begin position="168"/>
        <end position="190"/>
    </location>
</feature>
<dbReference type="Pfam" id="PF03929">
    <property type="entry name" value="PepSY_TM"/>
    <property type="match status" value="1"/>
</dbReference>
<gene>
    <name evidence="5" type="ORF">J2792_002114</name>
</gene>
<keyword evidence="2 4" id="KW-0472">Membrane</keyword>
<dbReference type="InterPro" id="IPR036942">
    <property type="entry name" value="Beta-barrel_TonB_sf"/>
</dbReference>
<comment type="caution">
    <text evidence="5">The sequence shown here is derived from an EMBL/GenBank/DDBJ whole genome shotgun (WGS) entry which is preliminary data.</text>
</comment>
<reference evidence="5 6" key="1">
    <citation type="submission" date="2023-07" db="EMBL/GenBank/DDBJ databases">
        <title>Sorghum-associated microbial communities from plants grown in Nebraska, USA.</title>
        <authorList>
            <person name="Schachtman D."/>
        </authorList>
    </citation>
    <scope>NUCLEOTIDE SEQUENCE [LARGE SCALE GENOMIC DNA]</scope>
    <source>
        <strain evidence="5 6">DS1027</strain>
    </source>
</reference>
<sequence length="270" mass="28969">MALFGDARWRVADRLTLIGGFGLDRERNRYAAETQATFTGTLPATDFLGTRYAPLVSAVNAGVLGLVDDANAPMAANTRTFHAFLPKAGVSMDWTPDLTTAFTVQRAYRSGGSSQNPARAGAVLLAYRGNRADQTWAVAGDGTLAPLSARWSDFLLHLPVNLHLPRSWGGFLVGLTGVALLSSLVSGVLAHPRVVRDAFHLRLGGSRRLAEADWHNRLGVWALPFHATLALTGALLGLSTLIVAALALLLYRGDRLRLDAQHRSPLAMPT</sequence>
<protein>
    <submittedName>
        <fullName evidence="5">Uncharacterized protein</fullName>
    </submittedName>
</protein>
<dbReference type="InterPro" id="IPR005625">
    <property type="entry name" value="PepSY-ass_TM"/>
</dbReference>
<dbReference type="EMBL" id="JAVDRD010000005">
    <property type="protein sequence ID" value="MDR6511242.1"/>
    <property type="molecule type" value="Genomic_DNA"/>
</dbReference>
<dbReference type="PANTHER" id="PTHR34219">
    <property type="entry name" value="IRON-REGULATED INNER MEMBRANE PROTEIN-RELATED"/>
    <property type="match status" value="1"/>
</dbReference>
<accession>A0ABU1MLU6</accession>
<dbReference type="Gene3D" id="2.40.170.20">
    <property type="entry name" value="TonB-dependent receptor, beta-barrel domain"/>
    <property type="match status" value="1"/>
</dbReference>
<name>A0ABU1MLU6_9SPHN</name>
<evidence type="ECO:0000313" key="6">
    <source>
        <dbReference type="Proteomes" id="UP001184150"/>
    </source>
</evidence>
<evidence type="ECO:0000256" key="2">
    <source>
        <dbReference type="ARBA" id="ARBA00023136"/>
    </source>
</evidence>
<comment type="subcellular location">
    <subcellularLocation>
        <location evidence="1">Cell outer membrane</location>
    </subcellularLocation>
</comment>
<evidence type="ECO:0000256" key="1">
    <source>
        <dbReference type="ARBA" id="ARBA00004442"/>
    </source>
</evidence>
<feature type="transmembrane region" description="Helical" evidence="4">
    <location>
        <begin position="225"/>
        <end position="251"/>
    </location>
</feature>
<keyword evidence="4" id="KW-1133">Transmembrane helix</keyword>
<proteinExistence type="predicted"/>
<keyword evidence="3" id="KW-0998">Cell outer membrane</keyword>